<evidence type="ECO:0000256" key="4">
    <source>
        <dbReference type="ARBA" id="ARBA00022801"/>
    </source>
</evidence>
<dbReference type="OrthoDB" id="3665926at2"/>
<dbReference type="Gene3D" id="3.30.70.360">
    <property type="match status" value="1"/>
</dbReference>
<dbReference type="GO" id="GO:0046872">
    <property type="term" value="F:metal ion binding"/>
    <property type="evidence" value="ECO:0007669"/>
    <property type="project" value="UniProtKB-KW"/>
</dbReference>
<dbReference type="Pfam" id="PF07687">
    <property type="entry name" value="M20_dimer"/>
    <property type="match status" value="1"/>
</dbReference>
<comment type="caution">
    <text evidence="7">The sequence shown here is derived from an EMBL/GenBank/DDBJ whole genome shotgun (WGS) entry which is preliminary data.</text>
</comment>
<dbReference type="PANTHER" id="PTHR45962">
    <property type="entry name" value="N-FATTY-ACYL-AMINO ACID SYNTHASE/HYDROLASE PM20D1"/>
    <property type="match status" value="1"/>
</dbReference>
<dbReference type="SUPFAM" id="SSF55031">
    <property type="entry name" value="Bacterial exopeptidase dimerisation domain"/>
    <property type="match status" value="1"/>
</dbReference>
<evidence type="ECO:0000313" key="7">
    <source>
        <dbReference type="EMBL" id="THG32431.1"/>
    </source>
</evidence>
<evidence type="ECO:0000256" key="2">
    <source>
        <dbReference type="ARBA" id="ARBA00022670"/>
    </source>
</evidence>
<dbReference type="Pfam" id="PF01546">
    <property type="entry name" value="Peptidase_M20"/>
    <property type="match status" value="1"/>
</dbReference>
<dbReference type="Gene3D" id="1.10.150.900">
    <property type="match status" value="1"/>
</dbReference>
<dbReference type="InterPro" id="IPR047177">
    <property type="entry name" value="Pept_M20A"/>
</dbReference>
<dbReference type="InterPro" id="IPR002933">
    <property type="entry name" value="Peptidase_M20"/>
</dbReference>
<dbReference type="AlphaFoldDB" id="A0A4S4FQ68"/>
<keyword evidence="4 7" id="KW-0378">Hydrolase</keyword>
<organism evidence="7 8">
    <name type="scientific">Naasia lichenicola</name>
    <dbReference type="NCBI Taxonomy" id="2565933"/>
    <lineage>
        <taxon>Bacteria</taxon>
        <taxon>Bacillati</taxon>
        <taxon>Actinomycetota</taxon>
        <taxon>Actinomycetes</taxon>
        <taxon>Micrococcales</taxon>
        <taxon>Microbacteriaceae</taxon>
        <taxon>Naasia</taxon>
    </lineage>
</organism>
<evidence type="ECO:0000313" key="8">
    <source>
        <dbReference type="Proteomes" id="UP000309133"/>
    </source>
</evidence>
<gene>
    <name evidence="7" type="ORF">E6C64_04960</name>
</gene>
<evidence type="ECO:0000259" key="6">
    <source>
        <dbReference type="Pfam" id="PF07687"/>
    </source>
</evidence>
<evidence type="ECO:0000256" key="1">
    <source>
        <dbReference type="ARBA" id="ARBA00006247"/>
    </source>
</evidence>
<dbReference type="InterPro" id="IPR001261">
    <property type="entry name" value="ArgE/DapE_CS"/>
</dbReference>
<reference evidence="7 8" key="1">
    <citation type="submission" date="2019-04" db="EMBL/GenBank/DDBJ databases">
        <authorList>
            <person name="Jiang L."/>
        </authorList>
    </citation>
    <scope>NUCLEOTIDE SEQUENCE [LARGE SCALE GENOMIC DNA]</scope>
    <source>
        <strain evidence="7 8">YIM 131853</strain>
    </source>
</reference>
<accession>A0A4S4FQ68</accession>
<dbReference type="EMBL" id="SSSM01000002">
    <property type="protein sequence ID" value="THG32431.1"/>
    <property type="molecule type" value="Genomic_DNA"/>
</dbReference>
<keyword evidence="2" id="KW-0645">Protease</keyword>
<sequence length="445" mass="47682">MTADEDAAVERFRQLLRIPTVSKLDRDATDWAAFDAFVVALPALYPALHASLERETVDGHSLLYRWPGREGATSTTPTVLMAHYDVVAASDEGWQHPPFAAELIDGVIHARGAIDDKGALVAILEAVERLATAGFQPEHDVLLSFGHDEETAGTGARAIVELLRSRGIRPALVLDEGGAVVEPGLVKGVDRSLAVIGVTEKGITSLRLTVDEAGGHASTPPKLTATARLARAITRLTRSPFPARLNAASAGFIGVLGANSGGPQGWLLRNLRYTKPLVLVLFSALGNETRAMVRTTAAVTELHGSDGANVLAEQASAIVNIRIGIGSSVASVLRHVRRAIRDDGVRIEVLHPSEPSPISPSTGPAWEAISAALATVYPESIATPYTMLAASDARHFTAISDHVYRFTPFELHAADRATLHARNERIRVVNWLRGIDFYETLLSSR</sequence>
<evidence type="ECO:0000256" key="3">
    <source>
        <dbReference type="ARBA" id="ARBA00022723"/>
    </source>
</evidence>
<dbReference type="GO" id="GO:0008233">
    <property type="term" value="F:peptidase activity"/>
    <property type="evidence" value="ECO:0007669"/>
    <property type="project" value="UniProtKB-KW"/>
</dbReference>
<dbReference type="InterPro" id="IPR036264">
    <property type="entry name" value="Bact_exopeptidase_dim_dom"/>
</dbReference>
<dbReference type="PANTHER" id="PTHR45962:SF1">
    <property type="entry name" value="N-FATTY-ACYL-AMINO ACID SYNTHASE_HYDROLASE PM20D1"/>
    <property type="match status" value="1"/>
</dbReference>
<keyword evidence="5" id="KW-0862">Zinc</keyword>
<comment type="similarity">
    <text evidence="1">Belongs to the peptidase M20A family.</text>
</comment>
<keyword evidence="8" id="KW-1185">Reference proteome</keyword>
<name>A0A4S4FQ68_9MICO</name>
<dbReference type="SUPFAM" id="SSF53187">
    <property type="entry name" value="Zn-dependent exopeptidases"/>
    <property type="match status" value="1"/>
</dbReference>
<feature type="domain" description="Peptidase M20 dimerisation" evidence="6">
    <location>
        <begin position="199"/>
        <end position="344"/>
    </location>
</feature>
<keyword evidence="3" id="KW-0479">Metal-binding</keyword>
<dbReference type="Proteomes" id="UP000309133">
    <property type="component" value="Unassembled WGS sequence"/>
</dbReference>
<protein>
    <submittedName>
        <fullName evidence="7">M20/M25/M40 family metallo-hydrolase</fullName>
    </submittedName>
</protein>
<proteinExistence type="inferred from homology"/>
<dbReference type="GO" id="GO:0006508">
    <property type="term" value="P:proteolysis"/>
    <property type="evidence" value="ECO:0007669"/>
    <property type="project" value="UniProtKB-KW"/>
</dbReference>
<evidence type="ECO:0000256" key="5">
    <source>
        <dbReference type="ARBA" id="ARBA00022833"/>
    </source>
</evidence>
<dbReference type="InterPro" id="IPR011650">
    <property type="entry name" value="Peptidase_M20_dimer"/>
</dbReference>
<dbReference type="Gene3D" id="3.40.630.10">
    <property type="entry name" value="Zn peptidases"/>
    <property type="match status" value="1"/>
</dbReference>
<dbReference type="PROSITE" id="PS00759">
    <property type="entry name" value="ARGE_DAPE_CPG2_2"/>
    <property type="match status" value="1"/>
</dbReference>